<name>A0ABU3BP73_9BACT</name>
<dbReference type="GO" id="GO:0016779">
    <property type="term" value="F:nucleotidyltransferase activity"/>
    <property type="evidence" value="ECO:0007669"/>
    <property type="project" value="UniProtKB-KW"/>
</dbReference>
<dbReference type="SUPFAM" id="SSF81301">
    <property type="entry name" value="Nucleotidyltransferase"/>
    <property type="match status" value="1"/>
</dbReference>
<keyword evidence="2" id="KW-0548">Nucleotidyltransferase</keyword>
<sequence length="107" mass="11560">MATPPLRQMIAAVAEAVRPRRVVLFGSHAAGGAGEDSDVDLLVIEDGPLDEAGRADEMVRLWEALAPFRVPADILVYTEEEVAQWGATTNHAVAHALREGTVVYERP</sequence>
<keyword evidence="2" id="KW-0808">Transferase</keyword>
<keyword evidence="3" id="KW-1185">Reference proteome</keyword>
<dbReference type="CDD" id="cd05403">
    <property type="entry name" value="NT_KNTase_like"/>
    <property type="match status" value="1"/>
</dbReference>
<reference evidence="2 3" key="1">
    <citation type="submission" date="2023-09" db="EMBL/GenBank/DDBJ databases">
        <authorList>
            <person name="Rey-Velasco X."/>
        </authorList>
    </citation>
    <scope>NUCLEOTIDE SEQUENCE [LARGE SCALE GENOMIC DNA]</scope>
    <source>
        <strain evidence="2 3">F394</strain>
    </source>
</reference>
<organism evidence="2 3">
    <name type="scientific">Rubrivirga litoralis</name>
    <dbReference type="NCBI Taxonomy" id="3075598"/>
    <lineage>
        <taxon>Bacteria</taxon>
        <taxon>Pseudomonadati</taxon>
        <taxon>Rhodothermota</taxon>
        <taxon>Rhodothermia</taxon>
        <taxon>Rhodothermales</taxon>
        <taxon>Rubricoccaceae</taxon>
        <taxon>Rubrivirga</taxon>
    </lineage>
</organism>
<dbReference type="EMBL" id="JAVRHT010000008">
    <property type="protein sequence ID" value="MDT0631068.1"/>
    <property type="molecule type" value="Genomic_DNA"/>
</dbReference>
<gene>
    <name evidence="2" type="ORF">RM540_04835</name>
</gene>
<dbReference type="Proteomes" id="UP001267426">
    <property type="component" value="Unassembled WGS sequence"/>
</dbReference>
<evidence type="ECO:0000313" key="3">
    <source>
        <dbReference type="Proteomes" id="UP001267426"/>
    </source>
</evidence>
<dbReference type="InterPro" id="IPR043519">
    <property type="entry name" value="NT_sf"/>
</dbReference>
<accession>A0ABU3BP73</accession>
<evidence type="ECO:0000313" key="2">
    <source>
        <dbReference type="EMBL" id="MDT0631068.1"/>
    </source>
</evidence>
<comment type="caution">
    <text evidence="2">The sequence shown here is derived from an EMBL/GenBank/DDBJ whole genome shotgun (WGS) entry which is preliminary data.</text>
</comment>
<dbReference type="InterPro" id="IPR002934">
    <property type="entry name" value="Polymerase_NTP_transf_dom"/>
</dbReference>
<feature type="domain" description="Polymerase nucleotidyl transferase" evidence="1">
    <location>
        <begin position="7"/>
        <end position="80"/>
    </location>
</feature>
<dbReference type="PANTHER" id="PTHR37030:SF3">
    <property type="entry name" value="POLYMERASE NUCLEOTIDYL TRANSFERASE DOMAIN-CONTAINING PROTEIN"/>
    <property type="match status" value="1"/>
</dbReference>
<dbReference type="RefSeq" id="WP_311662409.1">
    <property type="nucleotide sequence ID" value="NZ_JAVRHT010000008.1"/>
</dbReference>
<proteinExistence type="predicted"/>
<dbReference type="Gene3D" id="3.30.460.10">
    <property type="entry name" value="Beta Polymerase, domain 2"/>
    <property type="match status" value="1"/>
</dbReference>
<protein>
    <submittedName>
        <fullName evidence="2">Nucleotidyltransferase domain-containing protein</fullName>
        <ecNumber evidence="2">2.7.7.-</ecNumber>
    </submittedName>
</protein>
<dbReference type="Pfam" id="PF01909">
    <property type="entry name" value="NTP_transf_2"/>
    <property type="match status" value="1"/>
</dbReference>
<dbReference type="PANTHER" id="PTHR37030">
    <property type="entry name" value="NUCLEOTIDYLTRANSFERASE"/>
    <property type="match status" value="1"/>
</dbReference>
<dbReference type="EC" id="2.7.7.-" evidence="2"/>
<evidence type="ECO:0000259" key="1">
    <source>
        <dbReference type="Pfam" id="PF01909"/>
    </source>
</evidence>